<gene>
    <name evidence="1" type="ORF">BGZ95_003189</name>
</gene>
<name>A0AAD4D502_9FUNG</name>
<reference evidence="1" key="1">
    <citation type="journal article" date="2020" name="Fungal Divers.">
        <title>Resolving the Mortierellaceae phylogeny through synthesis of multi-gene phylogenetics and phylogenomics.</title>
        <authorList>
            <person name="Vandepol N."/>
            <person name="Liber J."/>
            <person name="Desiro A."/>
            <person name="Na H."/>
            <person name="Kennedy M."/>
            <person name="Barry K."/>
            <person name="Grigoriev I.V."/>
            <person name="Miller A.N."/>
            <person name="O'Donnell K."/>
            <person name="Stajich J.E."/>
            <person name="Bonito G."/>
        </authorList>
    </citation>
    <scope>NUCLEOTIDE SEQUENCE</scope>
    <source>
        <strain evidence="1">NRRL 28262</strain>
    </source>
</reference>
<accession>A0AAD4D502</accession>
<comment type="caution">
    <text evidence="1">The sequence shown here is derived from an EMBL/GenBank/DDBJ whole genome shotgun (WGS) entry which is preliminary data.</text>
</comment>
<sequence>MGVCKEWRAMNQHRAYRQFEWDFGWQKSSIDESLKKLSNTGRLVWGYVAPDDGNDTERIDDHQALGQFYGAEEQAYWTSPINSWSSNMASNNNNNNKRTRPVISMALREMELNGYYNIHASRHGNIPFPPTVTSIKLRCSKQCTFDISRILDACPLLETLHLEKHFWLTYHVPLRDRLPLRSLVLRFAHLSQDWFHRLLKSAPLLQDLMLIDLIQISGRGWDTARLFQHLGSLPQPLRTFHFSIQNTLPSDEELERMVMICPEAQHRTLWSYNLTPAVIRILRDEQTVLTTLDILWPEISNCCGNGWLLDREGDYLFYSSQTLHRILCVMPSLRHLRTLKAPYIIENMDIHHRTTMTQHGPSLRDDAYREHWILFQAGIWMCRNLETLHLQVHGHGRYPSEASTRTRVLYGYISTVCPQLVELSLDSMVMCTNDVNTHTETYFTADLSSGLCLLSRLKFLKHLSVTIGGHGKYDPATLNWLCVSGRTAEYRKQRRVIVDGWEAELQIEKQLEAERFIALDGASQLLVGSGSESGVDEALMERLQDLGLLRDVKNSVLEMDLDGYDCLPYLRRLSCGETLAQSPQEEVRLRTRQTVMAQLREKWWWR</sequence>
<dbReference type="AlphaFoldDB" id="A0AAD4D502"/>
<dbReference type="Gene3D" id="3.80.10.10">
    <property type="entry name" value="Ribonuclease Inhibitor"/>
    <property type="match status" value="1"/>
</dbReference>
<dbReference type="Proteomes" id="UP001194580">
    <property type="component" value="Unassembled WGS sequence"/>
</dbReference>
<organism evidence="1 2">
    <name type="scientific">Linnemannia exigua</name>
    <dbReference type="NCBI Taxonomy" id="604196"/>
    <lineage>
        <taxon>Eukaryota</taxon>
        <taxon>Fungi</taxon>
        <taxon>Fungi incertae sedis</taxon>
        <taxon>Mucoromycota</taxon>
        <taxon>Mortierellomycotina</taxon>
        <taxon>Mortierellomycetes</taxon>
        <taxon>Mortierellales</taxon>
        <taxon>Mortierellaceae</taxon>
        <taxon>Linnemannia</taxon>
    </lineage>
</organism>
<protein>
    <recommendedName>
        <fullName evidence="3">F-box domain-containing protein</fullName>
    </recommendedName>
</protein>
<dbReference type="InterPro" id="IPR032675">
    <property type="entry name" value="LRR_dom_sf"/>
</dbReference>
<evidence type="ECO:0000313" key="1">
    <source>
        <dbReference type="EMBL" id="KAG0265884.1"/>
    </source>
</evidence>
<evidence type="ECO:0008006" key="3">
    <source>
        <dbReference type="Google" id="ProtNLM"/>
    </source>
</evidence>
<keyword evidence="2" id="KW-1185">Reference proteome</keyword>
<dbReference type="EMBL" id="JAAAIL010001711">
    <property type="protein sequence ID" value="KAG0265884.1"/>
    <property type="molecule type" value="Genomic_DNA"/>
</dbReference>
<dbReference type="SUPFAM" id="SSF52047">
    <property type="entry name" value="RNI-like"/>
    <property type="match status" value="1"/>
</dbReference>
<proteinExistence type="predicted"/>
<evidence type="ECO:0000313" key="2">
    <source>
        <dbReference type="Proteomes" id="UP001194580"/>
    </source>
</evidence>